<dbReference type="AlphaFoldDB" id="U5BUV6"/>
<accession>U5BUV6</accession>
<evidence type="ECO:0000313" key="1">
    <source>
        <dbReference type="EMBL" id="ERM81673.1"/>
    </source>
</evidence>
<dbReference type="Proteomes" id="UP000016843">
    <property type="component" value="Unassembled WGS sequence"/>
</dbReference>
<evidence type="ECO:0000313" key="2">
    <source>
        <dbReference type="Proteomes" id="UP000016843"/>
    </source>
</evidence>
<dbReference type="EMBL" id="AWXR01000043">
    <property type="protein sequence ID" value="ERM81673.1"/>
    <property type="molecule type" value="Genomic_DNA"/>
</dbReference>
<keyword evidence="2" id="KW-1185">Reference proteome</keyword>
<organism evidence="1 2">
    <name type="scientific">Rhodonellum psychrophilum GCM71 = DSM 17998</name>
    <dbReference type="NCBI Taxonomy" id="1123057"/>
    <lineage>
        <taxon>Bacteria</taxon>
        <taxon>Pseudomonadati</taxon>
        <taxon>Bacteroidota</taxon>
        <taxon>Cytophagia</taxon>
        <taxon>Cytophagales</taxon>
        <taxon>Cytophagaceae</taxon>
        <taxon>Rhodonellum</taxon>
    </lineage>
</organism>
<sequence>MPFYPVLDNLKNRSKIIAQRQKMKSYICFYAFLKSRQIEIPGLF</sequence>
<protein>
    <submittedName>
        <fullName evidence="1">Uncharacterized protein</fullName>
    </submittedName>
</protein>
<name>U5BUV6_9BACT</name>
<reference evidence="1 2" key="1">
    <citation type="journal article" date="2013" name="Genome Announc.">
        <title>Draft Genome Sequence of the Psychrophilic and Alkaliphilic Rhodonellum psychrophilum Strain GCM71T.</title>
        <authorList>
            <person name="Hauptmann A.L."/>
            <person name="Glaring M.A."/>
            <person name="Hallin P.F."/>
            <person name="Prieme A."/>
            <person name="Stougaard P."/>
        </authorList>
    </citation>
    <scope>NUCLEOTIDE SEQUENCE [LARGE SCALE GENOMIC DNA]</scope>
    <source>
        <strain evidence="1 2">GCM71</strain>
    </source>
</reference>
<comment type="caution">
    <text evidence="1">The sequence shown here is derived from an EMBL/GenBank/DDBJ whole genome shotgun (WGS) entry which is preliminary data.</text>
</comment>
<gene>
    <name evidence="1" type="ORF">P872_19445</name>
</gene>
<proteinExistence type="predicted"/>